<comment type="caution">
    <text evidence="2">The sequence shown here is derived from an EMBL/GenBank/DDBJ whole genome shotgun (WGS) entry which is preliminary data.</text>
</comment>
<evidence type="ECO:0000313" key="3">
    <source>
        <dbReference type="Proteomes" id="UP001167796"/>
    </source>
</evidence>
<keyword evidence="3" id="KW-1185">Reference proteome</keyword>
<accession>A0ABT9A728</accession>
<feature type="chain" id="PRO_5045528593" evidence="1">
    <location>
        <begin position="22"/>
        <end position="138"/>
    </location>
</feature>
<reference evidence="2" key="1">
    <citation type="submission" date="2023-07" db="EMBL/GenBank/DDBJ databases">
        <authorList>
            <person name="Kim M.K."/>
        </authorList>
    </citation>
    <scope>NUCLEOTIDE SEQUENCE</scope>
    <source>
        <strain evidence="2">M29</strain>
    </source>
</reference>
<name>A0ABT9A728_9BACT</name>
<gene>
    <name evidence="2" type="ORF">Q5H92_02410</name>
</gene>
<sequence>MMSRLLTGVLLVLLSGLVASCNMEFAPGADFKHANDDVFNAQTLAFEAETVSLSTERATANDSTRTYLDLLLLNPKRQPTEPDTLASRLKKLARLLVVDLKNPQDFDAVRIRIQTDHEYIVASTTNAQTFEFSLAELQ</sequence>
<feature type="signal peptide" evidence="1">
    <location>
        <begin position="1"/>
        <end position="21"/>
    </location>
</feature>
<protein>
    <submittedName>
        <fullName evidence="2">Uncharacterized protein</fullName>
    </submittedName>
</protein>
<organism evidence="2 3">
    <name type="scientific">Hymenobacter mellowenesis</name>
    <dbReference type="NCBI Taxonomy" id="3063995"/>
    <lineage>
        <taxon>Bacteria</taxon>
        <taxon>Pseudomonadati</taxon>
        <taxon>Bacteroidota</taxon>
        <taxon>Cytophagia</taxon>
        <taxon>Cytophagales</taxon>
        <taxon>Hymenobacteraceae</taxon>
        <taxon>Hymenobacter</taxon>
    </lineage>
</organism>
<dbReference type="PROSITE" id="PS51257">
    <property type="entry name" value="PROKAR_LIPOPROTEIN"/>
    <property type="match status" value="1"/>
</dbReference>
<dbReference type="EMBL" id="JAUQSX010000001">
    <property type="protein sequence ID" value="MDO7845192.1"/>
    <property type="molecule type" value="Genomic_DNA"/>
</dbReference>
<evidence type="ECO:0000256" key="1">
    <source>
        <dbReference type="SAM" id="SignalP"/>
    </source>
</evidence>
<dbReference type="RefSeq" id="WP_305009871.1">
    <property type="nucleotide sequence ID" value="NZ_JAUQSX010000001.1"/>
</dbReference>
<evidence type="ECO:0000313" key="2">
    <source>
        <dbReference type="EMBL" id="MDO7845192.1"/>
    </source>
</evidence>
<dbReference type="Proteomes" id="UP001167796">
    <property type="component" value="Unassembled WGS sequence"/>
</dbReference>
<proteinExistence type="predicted"/>
<keyword evidence="1" id="KW-0732">Signal</keyword>